<dbReference type="InterPro" id="IPR001199">
    <property type="entry name" value="Cyt_B5-like_heme/steroid-bd"/>
</dbReference>
<evidence type="ECO:0000256" key="1">
    <source>
        <dbReference type="ARBA" id="ARBA00004370"/>
    </source>
</evidence>
<evidence type="ECO:0000256" key="4">
    <source>
        <dbReference type="ARBA" id="ARBA00022723"/>
    </source>
</evidence>
<keyword evidence="11" id="KW-1185">Reference proteome</keyword>
<evidence type="ECO:0000256" key="6">
    <source>
        <dbReference type="ARBA" id="ARBA00023136"/>
    </source>
</evidence>
<dbReference type="SMART" id="SM01117">
    <property type="entry name" value="Cyt-b5"/>
    <property type="match status" value="1"/>
</dbReference>
<sequence>MPKQSAYSTAEVAAHSSSDDLWVIIQGKVYDVTKYARDHPGGASVLTEVAGKYATAEYADIGHSEDADEILNNYLIGIATDPEKLKRSKNVELVRQAPSTAVVKSVSSASGTVNVIAGVVALAGAAYYALTVGPTARFLLTRSFKLPSASFSGEQSPFFGGFAIASVFSAIGVTVIANKLSKFTQVESGFTRYPPRRKYRNYVKPANPHLARRSLDA</sequence>
<evidence type="ECO:0000259" key="9">
    <source>
        <dbReference type="PROSITE" id="PS50255"/>
    </source>
</evidence>
<dbReference type="InterPro" id="IPR036400">
    <property type="entry name" value="Cyt_B5-like_heme/steroid_sf"/>
</dbReference>
<keyword evidence="2" id="KW-0349">Heme</keyword>
<keyword evidence="3 8" id="KW-0812">Transmembrane</keyword>
<protein>
    <recommendedName>
        <fullName evidence="9">Cytochrome b5 heme-binding domain-containing protein</fullName>
    </recommendedName>
</protein>
<evidence type="ECO:0000313" key="11">
    <source>
        <dbReference type="Proteomes" id="UP000758155"/>
    </source>
</evidence>
<accession>A0A9P4WG24</accession>
<dbReference type="GO" id="GO:0046872">
    <property type="term" value="F:metal ion binding"/>
    <property type="evidence" value="ECO:0007669"/>
    <property type="project" value="UniProtKB-KW"/>
</dbReference>
<keyword evidence="5" id="KW-0408">Iron</keyword>
<comment type="similarity">
    <text evidence="7">Belongs to the cytochrome b5 family.</text>
</comment>
<dbReference type="PRINTS" id="PR00363">
    <property type="entry name" value="CYTOCHROMEB5"/>
</dbReference>
<dbReference type="Proteomes" id="UP000758155">
    <property type="component" value="Unassembled WGS sequence"/>
</dbReference>
<proteinExistence type="inferred from homology"/>
<evidence type="ECO:0000256" key="2">
    <source>
        <dbReference type="ARBA" id="ARBA00022617"/>
    </source>
</evidence>
<dbReference type="InterPro" id="IPR050668">
    <property type="entry name" value="Cytochrome_b5"/>
</dbReference>
<keyword evidence="8" id="KW-1133">Transmembrane helix</keyword>
<evidence type="ECO:0000256" key="8">
    <source>
        <dbReference type="SAM" id="Phobius"/>
    </source>
</evidence>
<evidence type="ECO:0000256" key="5">
    <source>
        <dbReference type="ARBA" id="ARBA00023004"/>
    </source>
</evidence>
<dbReference type="SUPFAM" id="SSF55856">
    <property type="entry name" value="Cytochrome b5-like heme/steroid binding domain"/>
    <property type="match status" value="1"/>
</dbReference>
<reference evidence="10" key="1">
    <citation type="submission" date="2019-04" db="EMBL/GenBank/DDBJ databases">
        <title>Sequencing of skin fungus with MAO and IRED activity.</title>
        <authorList>
            <person name="Marsaioli A.J."/>
            <person name="Bonatto J.M.C."/>
            <person name="Reis Junior O."/>
        </authorList>
    </citation>
    <scope>NUCLEOTIDE SEQUENCE</scope>
    <source>
        <strain evidence="10">28M1</strain>
    </source>
</reference>
<evidence type="ECO:0000256" key="3">
    <source>
        <dbReference type="ARBA" id="ARBA00022692"/>
    </source>
</evidence>
<dbReference type="EMBL" id="SWKV01000157">
    <property type="protein sequence ID" value="KAF3031356.1"/>
    <property type="molecule type" value="Genomic_DNA"/>
</dbReference>
<evidence type="ECO:0000313" key="10">
    <source>
        <dbReference type="EMBL" id="KAF3031356.1"/>
    </source>
</evidence>
<dbReference type="Gene3D" id="3.10.120.10">
    <property type="entry name" value="Cytochrome b5-like heme/steroid binding domain"/>
    <property type="match status" value="1"/>
</dbReference>
<comment type="caution">
    <text evidence="10">The sequence shown here is derived from an EMBL/GenBank/DDBJ whole genome shotgun (WGS) entry which is preliminary data.</text>
</comment>
<gene>
    <name evidence="10" type="ORF">E8E12_000432</name>
</gene>
<dbReference type="FunFam" id="3.10.120.10:FF:000002">
    <property type="entry name" value="Cytochrome b5 type B"/>
    <property type="match status" value="1"/>
</dbReference>
<feature type="transmembrane region" description="Helical" evidence="8">
    <location>
        <begin position="156"/>
        <end position="177"/>
    </location>
</feature>
<dbReference type="GO" id="GO:0016020">
    <property type="term" value="C:membrane"/>
    <property type="evidence" value="ECO:0007669"/>
    <property type="project" value="UniProtKB-SubCell"/>
</dbReference>
<feature type="domain" description="Cytochrome b5 heme-binding" evidence="9">
    <location>
        <begin position="4"/>
        <end position="80"/>
    </location>
</feature>
<keyword evidence="4" id="KW-0479">Metal-binding</keyword>
<dbReference type="OrthoDB" id="432685at2759"/>
<dbReference type="Pfam" id="PF00173">
    <property type="entry name" value="Cyt-b5"/>
    <property type="match status" value="1"/>
</dbReference>
<organism evidence="10 11">
    <name type="scientific">Didymella heteroderae</name>
    <dbReference type="NCBI Taxonomy" id="1769908"/>
    <lineage>
        <taxon>Eukaryota</taxon>
        <taxon>Fungi</taxon>
        <taxon>Dikarya</taxon>
        <taxon>Ascomycota</taxon>
        <taxon>Pezizomycotina</taxon>
        <taxon>Dothideomycetes</taxon>
        <taxon>Pleosporomycetidae</taxon>
        <taxon>Pleosporales</taxon>
        <taxon>Pleosporineae</taxon>
        <taxon>Didymellaceae</taxon>
        <taxon>Didymella</taxon>
    </lineage>
</organism>
<keyword evidence="6 8" id="KW-0472">Membrane</keyword>
<comment type="subcellular location">
    <subcellularLocation>
        <location evidence="1">Membrane</location>
    </subcellularLocation>
</comment>
<dbReference type="GO" id="GO:0020037">
    <property type="term" value="F:heme binding"/>
    <property type="evidence" value="ECO:0007669"/>
    <property type="project" value="TreeGrafter"/>
</dbReference>
<evidence type="ECO:0000256" key="7">
    <source>
        <dbReference type="ARBA" id="ARBA00038168"/>
    </source>
</evidence>
<dbReference type="PROSITE" id="PS50255">
    <property type="entry name" value="CYTOCHROME_B5_2"/>
    <property type="match status" value="1"/>
</dbReference>
<dbReference type="AlphaFoldDB" id="A0A9P4WG24"/>
<dbReference type="PANTHER" id="PTHR19359">
    <property type="entry name" value="CYTOCHROME B5"/>
    <property type="match status" value="1"/>
</dbReference>
<feature type="transmembrane region" description="Helical" evidence="8">
    <location>
        <begin position="113"/>
        <end position="136"/>
    </location>
</feature>
<name>A0A9P4WG24_9PLEO</name>